<dbReference type="OrthoDB" id="4757738at2759"/>
<organism evidence="1 2">
    <name type="scientific">Aspergillus puulaauensis</name>
    <dbReference type="NCBI Taxonomy" id="1220207"/>
    <lineage>
        <taxon>Eukaryota</taxon>
        <taxon>Fungi</taxon>
        <taxon>Dikarya</taxon>
        <taxon>Ascomycota</taxon>
        <taxon>Pezizomycotina</taxon>
        <taxon>Eurotiomycetes</taxon>
        <taxon>Eurotiomycetidae</taxon>
        <taxon>Eurotiales</taxon>
        <taxon>Aspergillaceae</taxon>
        <taxon>Aspergillus</taxon>
    </lineage>
</organism>
<dbReference type="AlphaFoldDB" id="A0A7R7XV91"/>
<name>A0A7R7XV91_9EURO</name>
<proteinExistence type="predicted"/>
<keyword evidence="2" id="KW-1185">Reference proteome</keyword>
<protein>
    <submittedName>
        <fullName evidence="1">Uncharacterized protein</fullName>
    </submittedName>
</protein>
<dbReference type="RefSeq" id="XP_041560526.1">
    <property type="nucleotide sequence ID" value="XM_041694725.1"/>
</dbReference>
<dbReference type="EMBL" id="AP024448">
    <property type="protein sequence ID" value="BCS28340.1"/>
    <property type="molecule type" value="Genomic_DNA"/>
</dbReference>
<reference evidence="1" key="1">
    <citation type="submission" date="2021-01" db="EMBL/GenBank/DDBJ databases">
        <authorList>
            <consortium name="Aspergillus puulaauensis MK2 genome sequencing consortium"/>
            <person name="Kazuki M."/>
            <person name="Futagami T."/>
        </authorList>
    </citation>
    <scope>NUCLEOTIDE SEQUENCE</scope>
    <source>
        <strain evidence="1">MK2</strain>
    </source>
</reference>
<dbReference type="GeneID" id="64978337"/>
<evidence type="ECO:0000313" key="2">
    <source>
        <dbReference type="Proteomes" id="UP000654913"/>
    </source>
</evidence>
<reference evidence="1" key="2">
    <citation type="submission" date="2021-02" db="EMBL/GenBank/DDBJ databases">
        <title>Aspergillus puulaauensis MK2 genome sequence.</title>
        <authorList>
            <person name="Futagami T."/>
            <person name="Mori K."/>
            <person name="Kadooka C."/>
            <person name="Tanaka T."/>
        </authorList>
    </citation>
    <scope>NUCLEOTIDE SEQUENCE</scope>
    <source>
        <strain evidence="1">MK2</strain>
    </source>
</reference>
<evidence type="ECO:0000313" key="1">
    <source>
        <dbReference type="EMBL" id="BCS28340.1"/>
    </source>
</evidence>
<accession>A0A7R7XV91</accession>
<sequence length="216" mass="23794">MGQMVSSAIESVQNDSEKQQLANDALNQMQELGHQQISSFMHDVTNNAVNAKLIPVGQILHQESIVRCSISTEAAHIDKEIADTFNLFVKGDMAGAISSIVRSGLAAVIGSYEGNRSDRTTYAVTTGVLGGIQRVDIRMFAWRYTSTQLTAITKDMLAVAVIVSAVDPKQVTNFAIRSMVQEQFDKLPIAEQEKVLKTILDAKRKHMMQVNSFNTY</sequence>
<dbReference type="KEGG" id="apuu:APUU_61388A"/>
<gene>
    <name evidence="1" type="ORF">APUU_61388A</name>
</gene>
<dbReference type="Proteomes" id="UP000654913">
    <property type="component" value="Chromosome 6"/>
</dbReference>